<keyword evidence="7" id="KW-1185">Reference proteome</keyword>
<accession>A0A417XX31</accession>
<proteinExistence type="inferred from homology"/>
<dbReference type="InterPro" id="IPR025997">
    <property type="entry name" value="SBP_2_dom"/>
</dbReference>
<evidence type="ECO:0000256" key="4">
    <source>
        <dbReference type="SAM" id="MobiDB-lite"/>
    </source>
</evidence>
<evidence type="ECO:0000313" key="7">
    <source>
        <dbReference type="Proteomes" id="UP000283644"/>
    </source>
</evidence>
<protein>
    <submittedName>
        <fullName evidence="6">Sugar ABC transporter substrate-binding protein</fullName>
    </submittedName>
</protein>
<evidence type="ECO:0000256" key="1">
    <source>
        <dbReference type="ARBA" id="ARBA00004196"/>
    </source>
</evidence>
<evidence type="ECO:0000256" key="2">
    <source>
        <dbReference type="ARBA" id="ARBA00007639"/>
    </source>
</evidence>
<name>A0A417XX31_9ACTN</name>
<reference evidence="6 7" key="1">
    <citation type="submission" date="2018-09" db="EMBL/GenBank/DDBJ databases">
        <title>Genome sequencing of Nocardioides immobilis CCTCC AB 2017083 for comparison to Nocardioides silvaticus.</title>
        <authorList>
            <person name="Li C."/>
            <person name="Wang G."/>
        </authorList>
    </citation>
    <scope>NUCLEOTIDE SEQUENCE [LARGE SCALE GENOMIC DNA]</scope>
    <source>
        <strain evidence="6 7">CCTCC AB 2017083</strain>
    </source>
</reference>
<dbReference type="Gene3D" id="3.40.50.2300">
    <property type="match status" value="2"/>
</dbReference>
<dbReference type="EMBL" id="QXGH01000028">
    <property type="protein sequence ID" value="RHW24875.1"/>
    <property type="molecule type" value="Genomic_DNA"/>
</dbReference>
<feature type="domain" description="Periplasmic binding protein" evidence="5">
    <location>
        <begin position="92"/>
        <end position="335"/>
    </location>
</feature>
<dbReference type="SUPFAM" id="SSF53822">
    <property type="entry name" value="Periplasmic binding protein-like I"/>
    <property type="match status" value="1"/>
</dbReference>
<comment type="subcellular location">
    <subcellularLocation>
        <location evidence="1">Cell envelope</location>
    </subcellularLocation>
</comment>
<dbReference type="GO" id="GO:0030246">
    <property type="term" value="F:carbohydrate binding"/>
    <property type="evidence" value="ECO:0007669"/>
    <property type="project" value="UniProtKB-ARBA"/>
</dbReference>
<dbReference type="AlphaFoldDB" id="A0A417XX31"/>
<comment type="similarity">
    <text evidence="2">Belongs to the bacterial solute-binding protein 2 family.</text>
</comment>
<evidence type="ECO:0000259" key="5">
    <source>
        <dbReference type="Pfam" id="PF13407"/>
    </source>
</evidence>
<dbReference type="PANTHER" id="PTHR46847">
    <property type="entry name" value="D-ALLOSE-BINDING PERIPLASMIC PROTEIN-RELATED"/>
    <property type="match status" value="1"/>
</dbReference>
<feature type="region of interest" description="Disordered" evidence="4">
    <location>
        <begin position="39"/>
        <end position="61"/>
    </location>
</feature>
<keyword evidence="3" id="KW-0732">Signal</keyword>
<comment type="caution">
    <text evidence="6">The sequence shown here is derived from an EMBL/GenBank/DDBJ whole genome shotgun (WGS) entry which is preliminary data.</text>
</comment>
<dbReference type="Proteomes" id="UP000283644">
    <property type="component" value="Unassembled WGS sequence"/>
</dbReference>
<organism evidence="6 7">
    <name type="scientific">Nocardioides immobilis</name>
    <dbReference type="NCBI Taxonomy" id="2049295"/>
    <lineage>
        <taxon>Bacteria</taxon>
        <taxon>Bacillati</taxon>
        <taxon>Actinomycetota</taxon>
        <taxon>Actinomycetes</taxon>
        <taxon>Propionibacteriales</taxon>
        <taxon>Nocardioidaceae</taxon>
        <taxon>Nocardioides</taxon>
    </lineage>
</organism>
<dbReference type="PANTHER" id="PTHR46847:SF1">
    <property type="entry name" value="D-ALLOSE-BINDING PERIPLASMIC PROTEIN-RELATED"/>
    <property type="match status" value="1"/>
</dbReference>
<dbReference type="OrthoDB" id="3460818at2"/>
<sequence>MNSIYQGVPMKNWQRLARMSLAVPLLALGLAACGDSDTKSTSPEASAAAEAAPDPVTTPPTEITITTPLEAPPEAGKTFFWLQCELPICGKIGTGVEAAVDAAGWNYENIVFKATDPGGAIESAIQQSPDVIGITGIPSAAIEAQLASAAEAGIPVVTCSPGPEDPSPETYAAICSQTTQPDGENLALWAIKDSSGGANIVTVTIPSFPSLQTTVDGVHKMVDEHCADCSADELELTVEDLAGGQVASKLVAYLQSNPDTDYVLFNFADLEIGVPEALQAAGFEDKVKLIGNGGGPQQFEALVEGGGMDAAWVAYPSLYSGWQMVDAALRLVDGGTLPDGYHEEMRSLPTYIVDTPEAAEALAPSYDFAGPAGYEEQFTELWQLN</sequence>
<evidence type="ECO:0000313" key="6">
    <source>
        <dbReference type="EMBL" id="RHW24875.1"/>
    </source>
</evidence>
<evidence type="ECO:0000256" key="3">
    <source>
        <dbReference type="ARBA" id="ARBA00022729"/>
    </source>
</evidence>
<gene>
    <name evidence="6" type="ORF">D0Z08_21970</name>
</gene>
<dbReference type="Pfam" id="PF13407">
    <property type="entry name" value="Peripla_BP_4"/>
    <property type="match status" value="1"/>
</dbReference>
<dbReference type="InterPro" id="IPR028082">
    <property type="entry name" value="Peripla_BP_I"/>
</dbReference>
<dbReference type="CDD" id="cd01536">
    <property type="entry name" value="PBP1_ABC_sugar_binding-like"/>
    <property type="match status" value="1"/>
</dbReference>
<dbReference type="GO" id="GO:0030313">
    <property type="term" value="C:cell envelope"/>
    <property type="evidence" value="ECO:0007669"/>
    <property type="project" value="UniProtKB-SubCell"/>
</dbReference>